<feature type="compositionally biased region" description="Low complexity" evidence="1">
    <location>
        <begin position="26"/>
        <end position="41"/>
    </location>
</feature>
<accession>A0ABZ1T053</accession>
<protein>
    <submittedName>
        <fullName evidence="2">Uncharacterized protein</fullName>
    </submittedName>
</protein>
<feature type="region of interest" description="Disordered" evidence="1">
    <location>
        <begin position="1"/>
        <end position="49"/>
    </location>
</feature>
<proteinExistence type="predicted"/>
<organism evidence="2 3">
    <name type="scientific">Microbispora hainanensis</name>
    <dbReference type="NCBI Taxonomy" id="568844"/>
    <lineage>
        <taxon>Bacteria</taxon>
        <taxon>Bacillati</taxon>
        <taxon>Actinomycetota</taxon>
        <taxon>Actinomycetes</taxon>
        <taxon>Streptosporangiales</taxon>
        <taxon>Streptosporangiaceae</taxon>
        <taxon>Microbispora</taxon>
    </lineage>
</organism>
<dbReference type="Proteomes" id="UP001432011">
    <property type="component" value="Chromosome"/>
</dbReference>
<name>A0ABZ1T053_9ACTN</name>
<evidence type="ECO:0000313" key="2">
    <source>
        <dbReference type="EMBL" id="WUP78685.1"/>
    </source>
</evidence>
<sequence>MAWTRPLTAQIGTSAGYRGTENANHSSPTTASPSAAGEAAAIDVPSGAPAPVTAGVACSV</sequence>
<reference evidence="2" key="1">
    <citation type="submission" date="2022-10" db="EMBL/GenBank/DDBJ databases">
        <title>The complete genomes of actinobacterial strains from the NBC collection.</title>
        <authorList>
            <person name="Joergensen T.S."/>
            <person name="Alvarez Arevalo M."/>
            <person name="Sterndorff E.B."/>
            <person name="Faurdal D."/>
            <person name="Vuksanovic O."/>
            <person name="Mourched A.-S."/>
            <person name="Charusanti P."/>
            <person name="Shaw S."/>
            <person name="Blin K."/>
            <person name="Weber T."/>
        </authorList>
    </citation>
    <scope>NUCLEOTIDE SEQUENCE</scope>
    <source>
        <strain evidence="2">NBC_00254</strain>
    </source>
</reference>
<dbReference type="RefSeq" id="WP_147944826.1">
    <property type="nucleotide sequence ID" value="NZ_CP108085.1"/>
</dbReference>
<gene>
    <name evidence="2" type="ORF">OG913_17350</name>
</gene>
<evidence type="ECO:0000313" key="3">
    <source>
        <dbReference type="Proteomes" id="UP001432011"/>
    </source>
</evidence>
<dbReference type="EMBL" id="CP108085">
    <property type="protein sequence ID" value="WUP78685.1"/>
    <property type="molecule type" value="Genomic_DNA"/>
</dbReference>
<evidence type="ECO:0000256" key="1">
    <source>
        <dbReference type="SAM" id="MobiDB-lite"/>
    </source>
</evidence>
<keyword evidence="3" id="KW-1185">Reference proteome</keyword>